<protein>
    <submittedName>
        <fullName evidence="2">Uncharacterized protein</fullName>
    </submittedName>
</protein>
<gene>
    <name evidence="2" type="ORF">PAAG_11628</name>
</gene>
<reference evidence="2 3" key="1">
    <citation type="journal article" date="2011" name="PLoS Genet.">
        <title>Comparative genomic analysis of human fungal pathogens causing paracoccidioidomycosis.</title>
        <authorList>
            <person name="Desjardins C.A."/>
            <person name="Champion M.D."/>
            <person name="Holder J.W."/>
            <person name="Muszewska A."/>
            <person name="Goldberg J."/>
            <person name="Bailao A.M."/>
            <person name="Brigido M.M."/>
            <person name="Ferreira M.E."/>
            <person name="Garcia A.M."/>
            <person name="Grynberg M."/>
            <person name="Gujja S."/>
            <person name="Heiman D.I."/>
            <person name="Henn M.R."/>
            <person name="Kodira C.D."/>
            <person name="Leon-Narvaez H."/>
            <person name="Longo L.V."/>
            <person name="Ma L.J."/>
            <person name="Malavazi I."/>
            <person name="Matsuo A.L."/>
            <person name="Morais F.V."/>
            <person name="Pereira M."/>
            <person name="Rodriguez-Brito S."/>
            <person name="Sakthikumar S."/>
            <person name="Salem-Izacc S.M."/>
            <person name="Sykes S.M."/>
            <person name="Teixeira M.M."/>
            <person name="Vallejo M.C."/>
            <person name="Walter M.E."/>
            <person name="Yandava C."/>
            <person name="Young S."/>
            <person name="Zeng Q."/>
            <person name="Zucker J."/>
            <person name="Felipe M.S."/>
            <person name="Goldman G.H."/>
            <person name="Haas B.J."/>
            <person name="McEwen J.G."/>
            <person name="Nino-Vega G."/>
            <person name="Puccia R."/>
            <person name="San-Blas G."/>
            <person name="Soares C.M."/>
            <person name="Birren B.W."/>
            <person name="Cuomo C.A."/>
        </authorList>
    </citation>
    <scope>NUCLEOTIDE SEQUENCE [LARGE SCALE GENOMIC DNA]</scope>
    <source>
        <strain evidence="3">ATCC MYA-826 / Pb01</strain>
    </source>
</reference>
<name>A0A0A2V6D6_PARBA</name>
<dbReference type="VEuPathDB" id="FungiDB:PAAG_11628"/>
<feature type="transmembrane region" description="Helical" evidence="1">
    <location>
        <begin position="70"/>
        <end position="90"/>
    </location>
</feature>
<dbReference type="GeneID" id="26970561"/>
<evidence type="ECO:0000256" key="1">
    <source>
        <dbReference type="SAM" id="Phobius"/>
    </source>
</evidence>
<evidence type="ECO:0000313" key="3">
    <source>
        <dbReference type="Proteomes" id="UP000002059"/>
    </source>
</evidence>
<evidence type="ECO:0000313" key="2">
    <source>
        <dbReference type="EMBL" id="KGQ01645.1"/>
    </source>
</evidence>
<organism evidence="2 3">
    <name type="scientific">Paracoccidioides lutzii (strain ATCC MYA-826 / Pb01)</name>
    <name type="common">Paracoccidioides brasiliensis</name>
    <dbReference type="NCBI Taxonomy" id="502779"/>
    <lineage>
        <taxon>Eukaryota</taxon>
        <taxon>Fungi</taxon>
        <taxon>Dikarya</taxon>
        <taxon>Ascomycota</taxon>
        <taxon>Pezizomycotina</taxon>
        <taxon>Eurotiomycetes</taxon>
        <taxon>Eurotiomycetidae</taxon>
        <taxon>Onygenales</taxon>
        <taxon>Ajellomycetaceae</taxon>
        <taxon>Paracoccidioides</taxon>
    </lineage>
</organism>
<dbReference type="Proteomes" id="UP000002059">
    <property type="component" value="Partially assembled WGS sequence"/>
</dbReference>
<feature type="transmembrane region" description="Helical" evidence="1">
    <location>
        <begin position="102"/>
        <end position="121"/>
    </location>
</feature>
<keyword evidence="1" id="KW-1133">Transmembrane helix</keyword>
<feature type="transmembrane region" description="Helical" evidence="1">
    <location>
        <begin position="20"/>
        <end position="41"/>
    </location>
</feature>
<dbReference type="RefSeq" id="XP_015703154.1">
    <property type="nucleotide sequence ID" value="XM_015847245.1"/>
</dbReference>
<dbReference type="HOGENOM" id="CLU_1855872_0_0_1"/>
<keyword evidence="1" id="KW-0472">Membrane</keyword>
<dbReference type="EMBL" id="KN293998">
    <property type="protein sequence ID" value="KGQ01645.1"/>
    <property type="molecule type" value="Genomic_DNA"/>
</dbReference>
<keyword evidence="3" id="KW-1185">Reference proteome</keyword>
<accession>A0A0A2V6D6</accession>
<proteinExistence type="predicted"/>
<keyword evidence="1" id="KW-0812">Transmembrane</keyword>
<dbReference type="AlphaFoldDB" id="A0A0A2V6D6"/>
<dbReference type="KEGG" id="pbl:PAAG_11628"/>
<sequence>MVSTCKRLHQAVNKSTRVFAILHGSLLASFTVSSLILDWVLHHSIDIYLPSQFSRRTSSSRQRMQLSGLAVAWNGVLILASAISLLEMLFAAIKIAASLHPLLAMSSVRLAAASLLVYQVISCHVGTACGNGIHNVLL</sequence>